<dbReference type="Gene3D" id="2.30.180.10">
    <property type="entry name" value="FAS1 domain"/>
    <property type="match status" value="2"/>
</dbReference>
<dbReference type="InterPro" id="IPR036378">
    <property type="entry name" value="FAS1_dom_sf"/>
</dbReference>
<feature type="domain" description="FAS1" evidence="1">
    <location>
        <begin position="33"/>
        <end position="174"/>
    </location>
</feature>
<dbReference type="PROSITE" id="PS50213">
    <property type="entry name" value="FAS1"/>
    <property type="match status" value="2"/>
</dbReference>
<sequence>MRHSITTLIAALLMVFTACKHDKLEFDQELKNYRPAADFLKNNYDLSIFYAAVERAGMTAELNGPGPFTILAPTNRAFNEMGIMSVNDWAKMPVEKVKLMVQMHVLPRRLQETDLADNSVDVRFKTLAGKEILVTMATKNFPNDRNDLYFHGCFTELKNVVLTNGTLHVLQQVIKYTPGTVQEILSQHEEYSVFVGALKRFGLWDQLKEAGPWTILAPTNDALKAQGLDEQYIATLDPEKIFIGRLFGCYILYNQHYFFSDFRAFYMMNSANYILLKLYDDPYQREIYVSDGLENGVRKTSYVVSLRLDRNTLPVGVVTVQRRGVMDYSADNGVVHQLDGLLAKPADAVRK</sequence>
<protein>
    <submittedName>
        <fullName evidence="2">Fasciclin domain-containing protein</fullName>
    </submittedName>
</protein>
<name>A0A847RAW5_9BACT</name>
<accession>A0A847RAW5</accession>
<proteinExistence type="predicted"/>
<gene>
    <name evidence="2" type="ORF">HGH92_07765</name>
</gene>
<reference evidence="2 3" key="1">
    <citation type="submission" date="2020-04" db="EMBL/GenBank/DDBJ databases">
        <authorList>
            <person name="Yin C."/>
        </authorList>
    </citation>
    <scope>NUCLEOTIDE SEQUENCE [LARGE SCALE GENOMIC DNA]</scope>
    <source>
        <strain evidence="2 3">Ae27</strain>
    </source>
</reference>
<dbReference type="SUPFAM" id="SSF82153">
    <property type="entry name" value="FAS1 domain"/>
    <property type="match status" value="2"/>
</dbReference>
<keyword evidence="3" id="KW-1185">Reference proteome</keyword>
<feature type="domain" description="FAS1" evidence="1">
    <location>
        <begin position="178"/>
        <end position="342"/>
    </location>
</feature>
<evidence type="ECO:0000259" key="1">
    <source>
        <dbReference type="PROSITE" id="PS50213"/>
    </source>
</evidence>
<dbReference type="SMART" id="SM00554">
    <property type="entry name" value="FAS1"/>
    <property type="match status" value="1"/>
</dbReference>
<dbReference type="PANTHER" id="PTHR10900">
    <property type="entry name" value="PERIOSTIN-RELATED"/>
    <property type="match status" value="1"/>
</dbReference>
<dbReference type="PANTHER" id="PTHR10900:SF77">
    <property type="entry name" value="FI19380P1"/>
    <property type="match status" value="1"/>
</dbReference>
<dbReference type="PROSITE" id="PS51257">
    <property type="entry name" value="PROKAR_LIPOPROTEIN"/>
    <property type="match status" value="1"/>
</dbReference>
<dbReference type="RefSeq" id="WP_168870152.1">
    <property type="nucleotide sequence ID" value="NZ_JABAIA010000001.1"/>
</dbReference>
<organism evidence="2 3">
    <name type="scientific">Chitinophaga varians</name>
    <dbReference type="NCBI Taxonomy" id="2202339"/>
    <lineage>
        <taxon>Bacteria</taxon>
        <taxon>Pseudomonadati</taxon>
        <taxon>Bacteroidota</taxon>
        <taxon>Chitinophagia</taxon>
        <taxon>Chitinophagales</taxon>
        <taxon>Chitinophagaceae</taxon>
        <taxon>Chitinophaga</taxon>
    </lineage>
</organism>
<dbReference type="InterPro" id="IPR000782">
    <property type="entry name" value="FAS1_domain"/>
</dbReference>
<evidence type="ECO:0000313" key="2">
    <source>
        <dbReference type="EMBL" id="NLR64199.1"/>
    </source>
</evidence>
<dbReference type="EMBL" id="JABAIA010000001">
    <property type="protein sequence ID" value="NLR64199.1"/>
    <property type="molecule type" value="Genomic_DNA"/>
</dbReference>
<dbReference type="Proteomes" id="UP000570474">
    <property type="component" value="Unassembled WGS sequence"/>
</dbReference>
<evidence type="ECO:0000313" key="3">
    <source>
        <dbReference type="Proteomes" id="UP000570474"/>
    </source>
</evidence>
<comment type="caution">
    <text evidence="2">The sequence shown here is derived from an EMBL/GenBank/DDBJ whole genome shotgun (WGS) entry which is preliminary data.</text>
</comment>
<dbReference type="Pfam" id="PF02469">
    <property type="entry name" value="Fasciclin"/>
    <property type="match status" value="2"/>
</dbReference>
<dbReference type="InterPro" id="IPR050904">
    <property type="entry name" value="Adhesion/Biosynth-related"/>
</dbReference>
<dbReference type="AlphaFoldDB" id="A0A847RAW5"/>